<dbReference type="EMBL" id="PRDL01000001">
    <property type="protein sequence ID" value="MBE8717509.1"/>
    <property type="molecule type" value="Genomic_DNA"/>
</dbReference>
<protein>
    <submittedName>
        <fullName evidence="2">ATP-binding protein</fullName>
    </submittedName>
</protein>
<evidence type="ECO:0000313" key="2">
    <source>
        <dbReference type="EMBL" id="MBE8717509.1"/>
    </source>
</evidence>
<keyword evidence="2" id="KW-0547">Nucleotide-binding</keyword>
<dbReference type="AlphaFoldDB" id="A0A928YTZ4"/>
<keyword evidence="2" id="KW-0067">ATP-binding</keyword>
<evidence type="ECO:0000259" key="1">
    <source>
        <dbReference type="Pfam" id="PF13401"/>
    </source>
</evidence>
<dbReference type="Gene3D" id="3.40.50.300">
    <property type="entry name" value="P-loop containing nucleotide triphosphate hydrolases"/>
    <property type="match status" value="1"/>
</dbReference>
<organism evidence="2 3">
    <name type="scientific">Cellvibrio polysaccharolyticus</name>
    <dbReference type="NCBI Taxonomy" id="2082724"/>
    <lineage>
        <taxon>Bacteria</taxon>
        <taxon>Pseudomonadati</taxon>
        <taxon>Pseudomonadota</taxon>
        <taxon>Gammaproteobacteria</taxon>
        <taxon>Cellvibrionales</taxon>
        <taxon>Cellvibrionaceae</taxon>
        <taxon>Cellvibrio</taxon>
    </lineage>
</organism>
<gene>
    <name evidence="2" type="ORF">C4F51_09935</name>
</gene>
<dbReference type="GO" id="GO:0005524">
    <property type="term" value="F:ATP binding"/>
    <property type="evidence" value="ECO:0007669"/>
    <property type="project" value="UniProtKB-KW"/>
</dbReference>
<comment type="caution">
    <text evidence="2">The sequence shown here is derived from an EMBL/GenBank/DDBJ whole genome shotgun (WGS) entry which is preliminary data.</text>
</comment>
<evidence type="ECO:0000313" key="3">
    <source>
        <dbReference type="Proteomes" id="UP000652567"/>
    </source>
</evidence>
<feature type="domain" description="ORC1/DEAH AAA+ ATPase" evidence="1">
    <location>
        <begin position="34"/>
        <end position="162"/>
    </location>
</feature>
<dbReference type="InterPro" id="IPR049945">
    <property type="entry name" value="AAA_22"/>
</dbReference>
<dbReference type="InterPro" id="IPR027417">
    <property type="entry name" value="P-loop_NTPase"/>
</dbReference>
<keyword evidence="3" id="KW-1185">Reference proteome</keyword>
<name>A0A928YTZ4_9GAMM</name>
<dbReference type="Proteomes" id="UP000652567">
    <property type="component" value="Unassembled WGS sequence"/>
</dbReference>
<reference evidence="2" key="1">
    <citation type="submission" date="2018-07" db="EMBL/GenBank/DDBJ databases">
        <title>Genome assembly of strain Ka43.</title>
        <authorList>
            <person name="Kukolya J."/>
            <person name="Nagy I."/>
            <person name="Horvath B."/>
            <person name="Toth A."/>
        </authorList>
    </citation>
    <scope>NUCLEOTIDE SEQUENCE</scope>
    <source>
        <strain evidence="2">KB43</strain>
    </source>
</reference>
<proteinExistence type="predicted"/>
<sequence>MMHIDANDLFITTPMISVLHDTLHKWAWCGFTGGVIVGDARLGKSWATRCLGDSMPTADSEQMRIYHISFGPRDKTTIRAVYFRIASTLGAEDIRKTTTSDELQTFLFHAFAEAAMINRRRQVMLLVDEAQELSLNQLSVFAELFNDQDRVKNRLMVIFIANTQKFKPLAKILLDEENQYLRERFFHNIHRFYGIRTLDELKTCLTFFDRHWIDDKKKISIVDHFCPQMRKEGVSLVDLAETIWTTYDKQYAKPLNLKSWGMTYFQRTVSILLMDYLAHYWNNDENTILTMIEKSMAASGIRPNLRSIE</sequence>
<dbReference type="SUPFAM" id="SSF52540">
    <property type="entry name" value="P-loop containing nucleoside triphosphate hydrolases"/>
    <property type="match status" value="1"/>
</dbReference>
<accession>A0A928YTZ4</accession>
<dbReference type="GO" id="GO:0016887">
    <property type="term" value="F:ATP hydrolysis activity"/>
    <property type="evidence" value="ECO:0007669"/>
    <property type="project" value="InterPro"/>
</dbReference>
<dbReference type="RefSeq" id="WP_193909395.1">
    <property type="nucleotide sequence ID" value="NZ_PRDL01000001.1"/>
</dbReference>
<dbReference type="Pfam" id="PF13401">
    <property type="entry name" value="AAA_22"/>
    <property type="match status" value="1"/>
</dbReference>